<name>A0ABU1IIN8_9BACL</name>
<gene>
    <name evidence="3" type="ORF">JOE21_000022</name>
</gene>
<sequence length="55" mass="6290">MGCCGLSSKQYKNHTQESPREADPNVSPLDLLKIRLARGEISIEEYENTKEILRK</sequence>
<evidence type="ECO:0000313" key="4">
    <source>
        <dbReference type="Proteomes" id="UP001185012"/>
    </source>
</evidence>
<protein>
    <submittedName>
        <fullName evidence="3">Membrane protein</fullName>
    </submittedName>
</protein>
<dbReference type="EMBL" id="JAVDQG010000001">
    <property type="protein sequence ID" value="MDR6224034.1"/>
    <property type="molecule type" value="Genomic_DNA"/>
</dbReference>
<accession>A0ABU1IIN8</accession>
<organism evidence="3 4">
    <name type="scientific">Desmospora profundinema</name>
    <dbReference type="NCBI Taxonomy" id="1571184"/>
    <lineage>
        <taxon>Bacteria</taxon>
        <taxon>Bacillati</taxon>
        <taxon>Bacillota</taxon>
        <taxon>Bacilli</taxon>
        <taxon>Bacillales</taxon>
        <taxon>Thermoactinomycetaceae</taxon>
        <taxon>Desmospora</taxon>
    </lineage>
</organism>
<feature type="compositionally biased region" description="Basic and acidic residues" evidence="1">
    <location>
        <begin position="14"/>
        <end position="23"/>
    </location>
</feature>
<dbReference type="Proteomes" id="UP001185012">
    <property type="component" value="Unassembled WGS sequence"/>
</dbReference>
<reference evidence="3 4" key="1">
    <citation type="submission" date="2023-07" db="EMBL/GenBank/DDBJ databases">
        <title>Genomic Encyclopedia of Type Strains, Phase IV (KMG-IV): sequencing the most valuable type-strain genomes for metagenomic binning, comparative biology and taxonomic classification.</title>
        <authorList>
            <person name="Goeker M."/>
        </authorList>
    </citation>
    <scope>NUCLEOTIDE SEQUENCE [LARGE SCALE GENOMIC DNA]</scope>
    <source>
        <strain evidence="3 4">DSM 45903</strain>
    </source>
</reference>
<feature type="domain" description="SHOCT" evidence="2">
    <location>
        <begin position="28"/>
        <end position="53"/>
    </location>
</feature>
<proteinExistence type="predicted"/>
<evidence type="ECO:0000313" key="3">
    <source>
        <dbReference type="EMBL" id="MDR6224034.1"/>
    </source>
</evidence>
<comment type="caution">
    <text evidence="3">The sequence shown here is derived from an EMBL/GenBank/DDBJ whole genome shotgun (WGS) entry which is preliminary data.</text>
</comment>
<evidence type="ECO:0000256" key="1">
    <source>
        <dbReference type="SAM" id="MobiDB-lite"/>
    </source>
</evidence>
<dbReference type="InterPro" id="IPR018649">
    <property type="entry name" value="SHOCT"/>
</dbReference>
<feature type="region of interest" description="Disordered" evidence="1">
    <location>
        <begin position="1"/>
        <end position="27"/>
    </location>
</feature>
<evidence type="ECO:0000259" key="2">
    <source>
        <dbReference type="Pfam" id="PF09851"/>
    </source>
</evidence>
<keyword evidence="4" id="KW-1185">Reference proteome</keyword>
<dbReference type="Pfam" id="PF09851">
    <property type="entry name" value="SHOCT"/>
    <property type="match status" value="1"/>
</dbReference>